<dbReference type="Proteomes" id="UP000625316">
    <property type="component" value="Unassembled WGS sequence"/>
</dbReference>
<proteinExistence type="predicted"/>
<name>A0A928VST0_9CYAN</name>
<accession>A0A928VST0</accession>
<protein>
    <submittedName>
        <fullName evidence="1">Uncharacterized protein</fullName>
    </submittedName>
</protein>
<gene>
    <name evidence="1" type="ORF">IQ266_19285</name>
</gene>
<reference evidence="1" key="1">
    <citation type="submission" date="2020-10" db="EMBL/GenBank/DDBJ databases">
        <authorList>
            <person name="Castelo-Branco R."/>
            <person name="Eusebio N."/>
            <person name="Adriana R."/>
            <person name="Vieira A."/>
            <person name="Brugerolle De Fraissinette N."/>
            <person name="Rezende De Castro R."/>
            <person name="Schneider M.P."/>
            <person name="Vasconcelos V."/>
            <person name="Leao P.N."/>
        </authorList>
    </citation>
    <scope>NUCLEOTIDE SEQUENCE</scope>
    <source>
        <strain evidence="1">LEGE 11480</strain>
    </source>
</reference>
<dbReference type="EMBL" id="JADEXQ010000079">
    <property type="protein sequence ID" value="MBE9031882.1"/>
    <property type="molecule type" value="Genomic_DNA"/>
</dbReference>
<sequence>MSNGEVWQFGLLDRQTKCVTQVLTSHLIPKKLETVQRILIKVLLP</sequence>
<comment type="caution">
    <text evidence="1">The sequence shown here is derived from an EMBL/GenBank/DDBJ whole genome shotgun (WGS) entry which is preliminary data.</text>
</comment>
<dbReference type="AlphaFoldDB" id="A0A928VST0"/>
<evidence type="ECO:0000313" key="1">
    <source>
        <dbReference type="EMBL" id="MBE9031882.1"/>
    </source>
</evidence>
<keyword evidence="2" id="KW-1185">Reference proteome</keyword>
<evidence type="ECO:0000313" key="2">
    <source>
        <dbReference type="Proteomes" id="UP000625316"/>
    </source>
</evidence>
<organism evidence="1 2">
    <name type="scientific">Romeriopsis navalis LEGE 11480</name>
    <dbReference type="NCBI Taxonomy" id="2777977"/>
    <lineage>
        <taxon>Bacteria</taxon>
        <taxon>Bacillati</taxon>
        <taxon>Cyanobacteriota</taxon>
        <taxon>Cyanophyceae</taxon>
        <taxon>Leptolyngbyales</taxon>
        <taxon>Leptolyngbyaceae</taxon>
        <taxon>Romeriopsis</taxon>
        <taxon>Romeriopsis navalis</taxon>
    </lineage>
</organism>
<dbReference type="RefSeq" id="WP_264326708.1">
    <property type="nucleotide sequence ID" value="NZ_JADEXQ010000079.1"/>
</dbReference>